<keyword evidence="4 5" id="KW-0472">Membrane</keyword>
<reference evidence="6 7" key="1">
    <citation type="submission" date="2015-03" db="EMBL/GenBank/DDBJ databases">
        <title>Genomics and transcriptomics of the oil-accumulating basidiomycete yeast T. oleaginosus allow insights into substrate utilization and the diverse evolutionary trajectories of mating systems in fungi.</title>
        <authorList>
            <consortium name="DOE Joint Genome Institute"/>
            <person name="Kourist R."/>
            <person name="Kracht O."/>
            <person name="Bracharz F."/>
            <person name="Lipzen A."/>
            <person name="Nolan M."/>
            <person name="Ohm R."/>
            <person name="Grigoriev I."/>
            <person name="Sun S."/>
            <person name="Heitman J."/>
            <person name="Bruck T."/>
            <person name="Nowrousian M."/>
        </authorList>
    </citation>
    <scope>NUCLEOTIDE SEQUENCE [LARGE SCALE GENOMIC DNA]</scope>
    <source>
        <strain evidence="6 7">IBC0246</strain>
    </source>
</reference>
<evidence type="ECO:0000313" key="6">
    <source>
        <dbReference type="EMBL" id="KLT40751.1"/>
    </source>
</evidence>
<organism evidence="6 7">
    <name type="scientific">Cutaneotrichosporon oleaginosum</name>
    <dbReference type="NCBI Taxonomy" id="879819"/>
    <lineage>
        <taxon>Eukaryota</taxon>
        <taxon>Fungi</taxon>
        <taxon>Dikarya</taxon>
        <taxon>Basidiomycota</taxon>
        <taxon>Agaricomycotina</taxon>
        <taxon>Tremellomycetes</taxon>
        <taxon>Trichosporonales</taxon>
        <taxon>Trichosporonaceae</taxon>
        <taxon>Cutaneotrichosporon</taxon>
    </lineage>
</organism>
<proteinExistence type="predicted"/>
<dbReference type="GeneID" id="28987449"/>
<keyword evidence="7" id="KW-1185">Reference proteome</keyword>
<dbReference type="InterPro" id="IPR029208">
    <property type="entry name" value="COX14"/>
</dbReference>
<accession>A0A0J0XI22</accession>
<keyword evidence="2 5" id="KW-0812">Transmembrane</keyword>
<name>A0A0J0XI22_9TREE</name>
<evidence type="ECO:0008006" key="8">
    <source>
        <dbReference type="Google" id="ProtNLM"/>
    </source>
</evidence>
<evidence type="ECO:0000256" key="3">
    <source>
        <dbReference type="ARBA" id="ARBA00022989"/>
    </source>
</evidence>
<gene>
    <name evidence="6" type="ORF">CC85DRAFT_329635</name>
</gene>
<dbReference type="GO" id="GO:0016020">
    <property type="term" value="C:membrane"/>
    <property type="evidence" value="ECO:0007669"/>
    <property type="project" value="UniProtKB-SubCell"/>
</dbReference>
<sequence>MASIGNFLHRTVVFGCMGFGVYGLVVIGQNFYVKRQRLREFDESSKTPAEPVSASN</sequence>
<feature type="transmembrane region" description="Helical" evidence="5">
    <location>
        <begin position="12"/>
        <end position="33"/>
    </location>
</feature>
<protein>
    <recommendedName>
        <fullName evidence="8">Cytochrome c oxidase assembly protein COX14</fullName>
    </recommendedName>
</protein>
<dbReference type="Pfam" id="PF14880">
    <property type="entry name" value="COX14"/>
    <property type="match status" value="1"/>
</dbReference>
<evidence type="ECO:0000256" key="4">
    <source>
        <dbReference type="ARBA" id="ARBA00023136"/>
    </source>
</evidence>
<dbReference type="RefSeq" id="XP_018277242.1">
    <property type="nucleotide sequence ID" value="XM_018426846.1"/>
</dbReference>
<dbReference type="Proteomes" id="UP000053611">
    <property type="component" value="Unassembled WGS sequence"/>
</dbReference>
<evidence type="ECO:0000256" key="5">
    <source>
        <dbReference type="SAM" id="Phobius"/>
    </source>
</evidence>
<dbReference type="OrthoDB" id="7961613at2759"/>
<dbReference type="EMBL" id="KQ087229">
    <property type="protein sequence ID" value="KLT40751.1"/>
    <property type="molecule type" value="Genomic_DNA"/>
</dbReference>
<evidence type="ECO:0000256" key="1">
    <source>
        <dbReference type="ARBA" id="ARBA00004167"/>
    </source>
</evidence>
<dbReference type="AlphaFoldDB" id="A0A0J0XI22"/>
<comment type="subcellular location">
    <subcellularLocation>
        <location evidence="1">Membrane</location>
        <topology evidence="1">Single-pass membrane protein</topology>
    </subcellularLocation>
</comment>
<evidence type="ECO:0000313" key="7">
    <source>
        <dbReference type="Proteomes" id="UP000053611"/>
    </source>
</evidence>
<keyword evidence="3 5" id="KW-1133">Transmembrane helix</keyword>
<evidence type="ECO:0000256" key="2">
    <source>
        <dbReference type="ARBA" id="ARBA00022692"/>
    </source>
</evidence>